<evidence type="ECO:0008006" key="4">
    <source>
        <dbReference type="Google" id="ProtNLM"/>
    </source>
</evidence>
<organism evidence="2 3">
    <name type="scientific">Lentinula lateritia</name>
    <dbReference type="NCBI Taxonomy" id="40482"/>
    <lineage>
        <taxon>Eukaryota</taxon>
        <taxon>Fungi</taxon>
        <taxon>Dikarya</taxon>
        <taxon>Basidiomycota</taxon>
        <taxon>Agaricomycotina</taxon>
        <taxon>Agaricomycetes</taxon>
        <taxon>Agaricomycetidae</taxon>
        <taxon>Agaricales</taxon>
        <taxon>Marasmiineae</taxon>
        <taxon>Omphalotaceae</taxon>
        <taxon>Lentinula</taxon>
    </lineage>
</organism>
<feature type="compositionally biased region" description="Polar residues" evidence="1">
    <location>
        <begin position="34"/>
        <end position="56"/>
    </location>
</feature>
<name>A0ABQ8VIL0_9AGAR</name>
<reference evidence="2" key="1">
    <citation type="submission" date="2022-08" db="EMBL/GenBank/DDBJ databases">
        <title>A Global Phylogenomic Analysis of the Shiitake Genus Lentinula.</title>
        <authorList>
            <consortium name="DOE Joint Genome Institute"/>
            <person name="Sierra-Patev S."/>
            <person name="Min B."/>
            <person name="Naranjo-Ortiz M."/>
            <person name="Looney B."/>
            <person name="Konkel Z."/>
            <person name="Slot J.C."/>
            <person name="Sakamoto Y."/>
            <person name="Steenwyk J.L."/>
            <person name="Rokas A."/>
            <person name="Carro J."/>
            <person name="Camarero S."/>
            <person name="Ferreira P."/>
            <person name="Molpeceres G."/>
            <person name="Ruiz-Duenas F.J."/>
            <person name="Serrano A."/>
            <person name="Henrissat B."/>
            <person name="Drula E."/>
            <person name="Hughes K.W."/>
            <person name="Mata J.L."/>
            <person name="Ishikawa N.K."/>
            <person name="Vargas-Isla R."/>
            <person name="Ushijima S."/>
            <person name="Smith C.A."/>
            <person name="Ahrendt S."/>
            <person name="Andreopoulos W."/>
            <person name="He G."/>
            <person name="Labutti K."/>
            <person name="Lipzen A."/>
            <person name="Ng V."/>
            <person name="Riley R."/>
            <person name="Sandor L."/>
            <person name="Barry K."/>
            <person name="Martinez A.T."/>
            <person name="Xiao Y."/>
            <person name="Gibbons J.G."/>
            <person name="Terashima K."/>
            <person name="Grigoriev I.V."/>
            <person name="Hibbett D.S."/>
        </authorList>
    </citation>
    <scope>NUCLEOTIDE SEQUENCE</scope>
    <source>
        <strain evidence="2">RHP3577 ss4</strain>
    </source>
</reference>
<feature type="compositionally biased region" description="Low complexity" evidence="1">
    <location>
        <begin position="284"/>
        <end position="294"/>
    </location>
</feature>
<dbReference type="EMBL" id="JANVFT010000039">
    <property type="protein sequence ID" value="KAJ4492279.1"/>
    <property type="molecule type" value="Genomic_DNA"/>
</dbReference>
<feature type="compositionally biased region" description="Basic and acidic residues" evidence="1">
    <location>
        <begin position="57"/>
        <end position="75"/>
    </location>
</feature>
<evidence type="ECO:0000313" key="3">
    <source>
        <dbReference type="Proteomes" id="UP001150217"/>
    </source>
</evidence>
<accession>A0ABQ8VIL0</accession>
<comment type="caution">
    <text evidence="2">The sequence shown here is derived from an EMBL/GenBank/DDBJ whole genome shotgun (WGS) entry which is preliminary data.</text>
</comment>
<feature type="region of interest" description="Disordered" evidence="1">
    <location>
        <begin position="273"/>
        <end position="323"/>
    </location>
</feature>
<dbReference type="Proteomes" id="UP001150217">
    <property type="component" value="Unassembled WGS sequence"/>
</dbReference>
<protein>
    <recommendedName>
        <fullName evidence="4">LITAF domain-containing protein</fullName>
    </recommendedName>
</protein>
<evidence type="ECO:0000313" key="2">
    <source>
        <dbReference type="EMBL" id="KAJ4492279.1"/>
    </source>
</evidence>
<proteinExistence type="predicted"/>
<evidence type="ECO:0000256" key="1">
    <source>
        <dbReference type="SAM" id="MobiDB-lite"/>
    </source>
</evidence>
<gene>
    <name evidence="2" type="ORF">C8R41DRAFT_920044</name>
</gene>
<keyword evidence="3" id="KW-1185">Reference proteome</keyword>
<feature type="compositionally biased region" description="Basic and acidic residues" evidence="1">
    <location>
        <begin position="307"/>
        <end position="316"/>
    </location>
</feature>
<sequence>MSTILLQSSKNSYSYSQFHRLRSIMGKEEKDQSPRTASTSESQSNDKSTHYDSSGTRTRDQETLDNTERNSRRELGTSTLLPAYLRYYGFPETKTMLSMRSWESLPSMGTYSSYTHSSGAPILERTNYGHRVGSVSTHLHRSTIPIPRIQALPPPLHMPALSSNSWAYCKRCSQPLTPTTTTIQDFTVLIPLNQIERCSVSCKIQLDAVFCPWCQDSVILSGDLSFNGYTTKPFSQIIPISKSGVNRYYDDRHAYDRPTDSAQLGVRQRRISNPSDSGLAGNISLTSSTSSATSEKTQACGRPKSILKKDNHDKSGSKKKAGL</sequence>
<feature type="region of interest" description="Disordered" evidence="1">
    <location>
        <begin position="25"/>
        <end position="75"/>
    </location>
</feature>